<dbReference type="NCBIfam" id="TIGR01143">
    <property type="entry name" value="murF"/>
    <property type="match status" value="1"/>
</dbReference>
<dbReference type="EC" id="6.3.2.10" evidence="10 11"/>
<dbReference type="PANTHER" id="PTHR43024">
    <property type="entry name" value="UDP-N-ACETYLMURAMOYL-TRIPEPTIDE--D-ALANYL-D-ALANINE LIGASE"/>
    <property type="match status" value="1"/>
</dbReference>
<evidence type="ECO:0000256" key="6">
    <source>
        <dbReference type="ARBA" id="ARBA00022960"/>
    </source>
</evidence>
<evidence type="ECO:0000256" key="10">
    <source>
        <dbReference type="HAMAP-Rule" id="MF_02019"/>
    </source>
</evidence>
<dbReference type="InterPro" id="IPR036565">
    <property type="entry name" value="Mur-like_cat_sf"/>
</dbReference>
<gene>
    <name evidence="10 14" type="primary">murF</name>
    <name evidence="14" type="ORF">EK0264_05955</name>
</gene>
<comment type="pathway">
    <text evidence="10 11">Cell wall biogenesis; peptidoglycan biosynthesis.</text>
</comment>
<keyword evidence="8 10" id="KW-0131">Cell cycle</keyword>
<dbReference type="GO" id="GO:0005524">
    <property type="term" value="F:ATP binding"/>
    <property type="evidence" value="ECO:0007669"/>
    <property type="project" value="UniProtKB-UniRule"/>
</dbReference>
<dbReference type="PANTHER" id="PTHR43024:SF1">
    <property type="entry name" value="UDP-N-ACETYLMURAMOYL-TRIPEPTIDE--D-ALANYL-D-ALANINE LIGASE"/>
    <property type="match status" value="1"/>
</dbReference>
<dbReference type="GO" id="GO:0051301">
    <property type="term" value="P:cell division"/>
    <property type="evidence" value="ECO:0007669"/>
    <property type="project" value="UniProtKB-KW"/>
</dbReference>
<evidence type="ECO:0000313" key="15">
    <source>
        <dbReference type="Proteomes" id="UP000463857"/>
    </source>
</evidence>
<sequence length="534" mass="54850">MPIELRVGVHALVELAIGLDGAAQVQPVRGHRLPRVVGTCRGPVTRHSPRLSVCRPWLLWRKWTSPAPVFDQNAPTGGGASPPVPGCRKRRYRRTVRFSTSEVARATDGKLHGDDIEVDGASIDSRSIVPGQLFVPIVAERDGHDFVATAVDAGAAAYLASRPVDSVVAPMIEVADTAQALMDLGRAARARIPGRVIGVTGSVGKTSTKDMLAAVLRTTYRTAASERSFNNELGLPLTLAGAPDDAEAAVLEMGARGVGHIALLCSIASPTVGVVTRVDGVHLEMFGSLEAVAQAKGELVEGLPADGLAVLYADQEATIAMRSRTQAQVLTFGRGPGVDVSAGDIALDAQLRPSFELRTPWGTTDVRLAARGEHQLMNALAAAAAAGGVGVPLDAIAAGLAGAAVSGLRMELDRSAGGVMVLNDAYNANPTSMNAGLDALLAIAAGRRYAVLGVMAELGDDAAAAHRQIAARAAAAGVTVVAVDAPDYGPDAVHVGGVDGALDALSGLAEGDAVLVKGSRVAALERVATRLLDS</sequence>
<keyword evidence="3 10" id="KW-0132">Cell division</keyword>
<dbReference type="InterPro" id="IPR005863">
    <property type="entry name" value="UDP-N-AcMur_synth"/>
</dbReference>
<feature type="domain" description="Mur ligase C-terminal" evidence="12">
    <location>
        <begin position="409"/>
        <end position="520"/>
    </location>
</feature>
<keyword evidence="6 10" id="KW-0133">Cell shape</keyword>
<dbReference type="EMBL" id="CP047156">
    <property type="protein sequence ID" value="QHB99872.1"/>
    <property type="molecule type" value="Genomic_DNA"/>
</dbReference>
<evidence type="ECO:0000313" key="14">
    <source>
        <dbReference type="EMBL" id="QHB99872.1"/>
    </source>
</evidence>
<feature type="domain" description="Mur ligase central" evidence="13">
    <location>
        <begin position="199"/>
        <end position="386"/>
    </location>
</feature>
<dbReference type="Proteomes" id="UP000463857">
    <property type="component" value="Chromosome"/>
</dbReference>
<dbReference type="InterPro" id="IPR004101">
    <property type="entry name" value="Mur_ligase_C"/>
</dbReference>
<protein>
    <recommendedName>
        <fullName evidence="10 11">UDP-N-acetylmuramoyl-tripeptide--D-alanyl-D-alanine ligase</fullName>
        <ecNumber evidence="10 11">6.3.2.10</ecNumber>
    </recommendedName>
    <alternativeName>
        <fullName evidence="10">D-alanyl-D-alanine-adding enzyme</fullName>
    </alternativeName>
</protein>
<keyword evidence="9 10" id="KW-0961">Cell wall biogenesis/degradation</keyword>
<evidence type="ECO:0000256" key="8">
    <source>
        <dbReference type="ARBA" id="ARBA00023306"/>
    </source>
</evidence>
<evidence type="ECO:0000259" key="13">
    <source>
        <dbReference type="Pfam" id="PF08245"/>
    </source>
</evidence>
<dbReference type="InterPro" id="IPR035911">
    <property type="entry name" value="MurE/MurF_N"/>
</dbReference>
<keyword evidence="7 10" id="KW-0573">Peptidoglycan synthesis</keyword>
<dbReference type="GO" id="GO:0009252">
    <property type="term" value="P:peptidoglycan biosynthetic process"/>
    <property type="evidence" value="ECO:0007669"/>
    <property type="project" value="UniProtKB-UniRule"/>
</dbReference>
<evidence type="ECO:0000256" key="5">
    <source>
        <dbReference type="ARBA" id="ARBA00022840"/>
    </source>
</evidence>
<keyword evidence="1 10" id="KW-0963">Cytoplasm</keyword>
<dbReference type="Pfam" id="PF08245">
    <property type="entry name" value="Mur_ligase_M"/>
    <property type="match status" value="1"/>
</dbReference>
<dbReference type="KEGG" id="eke:EK0264_05955"/>
<dbReference type="UniPathway" id="UPA00219"/>
<evidence type="ECO:0000256" key="2">
    <source>
        <dbReference type="ARBA" id="ARBA00022598"/>
    </source>
</evidence>
<comment type="function">
    <text evidence="10 11">Involved in cell wall formation. Catalyzes the final step in the synthesis of UDP-N-acetylmuramoyl-pentapeptide, the precursor of murein.</text>
</comment>
<comment type="catalytic activity">
    <reaction evidence="10 11">
        <text>D-alanyl-D-alanine + UDP-N-acetyl-alpha-D-muramoyl-L-alanyl-gamma-D-glutamyl-meso-2,6-diaminopimelate + ATP = UDP-N-acetyl-alpha-D-muramoyl-L-alanyl-gamma-D-glutamyl-meso-2,6-diaminopimeloyl-D-alanyl-D-alanine + ADP + phosphate + H(+)</text>
        <dbReference type="Rhea" id="RHEA:28374"/>
        <dbReference type="ChEBI" id="CHEBI:15378"/>
        <dbReference type="ChEBI" id="CHEBI:30616"/>
        <dbReference type="ChEBI" id="CHEBI:43474"/>
        <dbReference type="ChEBI" id="CHEBI:57822"/>
        <dbReference type="ChEBI" id="CHEBI:61386"/>
        <dbReference type="ChEBI" id="CHEBI:83905"/>
        <dbReference type="ChEBI" id="CHEBI:456216"/>
        <dbReference type="EC" id="6.3.2.10"/>
    </reaction>
</comment>
<evidence type="ECO:0000256" key="4">
    <source>
        <dbReference type="ARBA" id="ARBA00022741"/>
    </source>
</evidence>
<comment type="similarity">
    <text evidence="10">Belongs to the MurCDEF family. MurF subfamily.</text>
</comment>
<feature type="binding site" evidence="10">
    <location>
        <begin position="201"/>
        <end position="207"/>
    </location>
    <ligand>
        <name>ATP</name>
        <dbReference type="ChEBI" id="CHEBI:30616"/>
    </ligand>
</feature>
<dbReference type="AlphaFoldDB" id="A0A7L4YLX0"/>
<dbReference type="GO" id="GO:0008360">
    <property type="term" value="P:regulation of cell shape"/>
    <property type="evidence" value="ECO:0007669"/>
    <property type="project" value="UniProtKB-KW"/>
</dbReference>
<evidence type="ECO:0000256" key="9">
    <source>
        <dbReference type="ARBA" id="ARBA00023316"/>
    </source>
</evidence>
<keyword evidence="15" id="KW-1185">Reference proteome</keyword>
<evidence type="ECO:0000256" key="7">
    <source>
        <dbReference type="ARBA" id="ARBA00022984"/>
    </source>
</evidence>
<dbReference type="Pfam" id="PF02875">
    <property type="entry name" value="Mur_ligase_C"/>
    <property type="match status" value="1"/>
</dbReference>
<dbReference type="Gene3D" id="3.40.1390.10">
    <property type="entry name" value="MurE/MurF, N-terminal domain"/>
    <property type="match status" value="1"/>
</dbReference>
<dbReference type="InterPro" id="IPR051046">
    <property type="entry name" value="MurCDEF_CellWall_CoF430Synth"/>
</dbReference>
<dbReference type="GO" id="GO:0071555">
    <property type="term" value="P:cell wall organization"/>
    <property type="evidence" value="ECO:0007669"/>
    <property type="project" value="UniProtKB-KW"/>
</dbReference>
<dbReference type="FunCoup" id="A0A7L4YLX0">
    <property type="interactions" value="32"/>
</dbReference>
<dbReference type="HAMAP" id="MF_02019">
    <property type="entry name" value="MurF"/>
    <property type="match status" value="1"/>
</dbReference>
<name>A0A7L4YLX0_9ACTN</name>
<dbReference type="OrthoDB" id="9800958at2"/>
<reference evidence="14 15" key="1">
    <citation type="journal article" date="2018" name="Int. J. Syst. Evol. Microbiol.">
        <title>Epidermidibacterium keratini gen. nov., sp. nov., a member of the family Sporichthyaceae, isolated from keratin epidermis.</title>
        <authorList>
            <person name="Lee D.G."/>
            <person name="Trujillo M.E."/>
            <person name="Kang S."/>
            <person name="Nam J.J."/>
            <person name="Kim Y.J."/>
        </authorList>
    </citation>
    <scope>NUCLEOTIDE SEQUENCE [LARGE SCALE GENOMIC DNA]</scope>
    <source>
        <strain evidence="14 15">EPI-7</strain>
    </source>
</reference>
<evidence type="ECO:0000259" key="12">
    <source>
        <dbReference type="Pfam" id="PF02875"/>
    </source>
</evidence>
<keyword evidence="4 10" id="KW-0547">Nucleotide-binding</keyword>
<dbReference type="InParanoid" id="A0A7L4YLX0"/>
<dbReference type="SUPFAM" id="SSF63418">
    <property type="entry name" value="MurE/MurF N-terminal domain"/>
    <property type="match status" value="1"/>
</dbReference>
<keyword evidence="2 10" id="KW-0436">Ligase</keyword>
<proteinExistence type="inferred from homology"/>
<keyword evidence="5 10" id="KW-0067">ATP-binding</keyword>
<dbReference type="SUPFAM" id="SSF53244">
    <property type="entry name" value="MurD-like peptide ligases, peptide-binding domain"/>
    <property type="match status" value="1"/>
</dbReference>
<dbReference type="GO" id="GO:0005737">
    <property type="term" value="C:cytoplasm"/>
    <property type="evidence" value="ECO:0007669"/>
    <property type="project" value="UniProtKB-SubCell"/>
</dbReference>
<dbReference type="SUPFAM" id="SSF53623">
    <property type="entry name" value="MurD-like peptide ligases, catalytic domain"/>
    <property type="match status" value="1"/>
</dbReference>
<dbReference type="InterPro" id="IPR036615">
    <property type="entry name" value="Mur_ligase_C_dom_sf"/>
</dbReference>
<dbReference type="GO" id="GO:0047480">
    <property type="term" value="F:UDP-N-acetylmuramoyl-tripeptide-D-alanyl-D-alanine ligase activity"/>
    <property type="evidence" value="ECO:0007669"/>
    <property type="project" value="UniProtKB-UniRule"/>
</dbReference>
<accession>A0A7L4YLX0</accession>
<evidence type="ECO:0000256" key="11">
    <source>
        <dbReference type="RuleBase" id="RU004136"/>
    </source>
</evidence>
<evidence type="ECO:0000256" key="3">
    <source>
        <dbReference type="ARBA" id="ARBA00022618"/>
    </source>
</evidence>
<evidence type="ECO:0000256" key="1">
    <source>
        <dbReference type="ARBA" id="ARBA00022490"/>
    </source>
</evidence>
<dbReference type="Gene3D" id="3.90.190.20">
    <property type="entry name" value="Mur ligase, C-terminal domain"/>
    <property type="match status" value="1"/>
</dbReference>
<comment type="subcellular location">
    <subcellularLocation>
        <location evidence="10 11">Cytoplasm</location>
    </subcellularLocation>
</comment>
<organism evidence="14 15">
    <name type="scientific">Epidermidibacterium keratini</name>
    <dbReference type="NCBI Taxonomy" id="1891644"/>
    <lineage>
        <taxon>Bacteria</taxon>
        <taxon>Bacillati</taxon>
        <taxon>Actinomycetota</taxon>
        <taxon>Actinomycetes</taxon>
        <taxon>Sporichthyales</taxon>
        <taxon>Sporichthyaceae</taxon>
        <taxon>Epidermidibacterium</taxon>
    </lineage>
</organism>
<dbReference type="Gene3D" id="3.40.1190.10">
    <property type="entry name" value="Mur-like, catalytic domain"/>
    <property type="match status" value="1"/>
</dbReference>
<dbReference type="InterPro" id="IPR013221">
    <property type="entry name" value="Mur_ligase_cen"/>
</dbReference>